<gene>
    <name evidence="2" type="ORF">R1sor_022657</name>
</gene>
<dbReference type="Proteomes" id="UP001633002">
    <property type="component" value="Unassembled WGS sequence"/>
</dbReference>
<dbReference type="InterPro" id="IPR001623">
    <property type="entry name" value="DnaJ_domain"/>
</dbReference>
<dbReference type="PROSITE" id="PS50076">
    <property type="entry name" value="DNAJ_2"/>
    <property type="match status" value="1"/>
</dbReference>
<protein>
    <recommendedName>
        <fullName evidence="1">J domain-containing protein</fullName>
    </recommendedName>
</protein>
<dbReference type="CDD" id="cd06257">
    <property type="entry name" value="DnaJ"/>
    <property type="match status" value="1"/>
</dbReference>
<dbReference type="PRINTS" id="PR00625">
    <property type="entry name" value="JDOMAIN"/>
</dbReference>
<comment type="caution">
    <text evidence="2">The sequence shown here is derived from an EMBL/GenBank/DDBJ whole genome shotgun (WGS) entry which is preliminary data.</text>
</comment>
<feature type="domain" description="J" evidence="1">
    <location>
        <begin position="76"/>
        <end position="146"/>
    </location>
</feature>
<dbReference type="PANTHER" id="PTHR24074">
    <property type="entry name" value="CO-CHAPERONE PROTEIN DJLA"/>
    <property type="match status" value="1"/>
</dbReference>
<evidence type="ECO:0000259" key="1">
    <source>
        <dbReference type="PROSITE" id="PS50076"/>
    </source>
</evidence>
<dbReference type="SMART" id="SM00271">
    <property type="entry name" value="DnaJ"/>
    <property type="match status" value="1"/>
</dbReference>
<accession>A0ABD3GM06</accession>
<dbReference type="SUPFAM" id="SSF46565">
    <property type="entry name" value="Chaperone J-domain"/>
    <property type="match status" value="1"/>
</dbReference>
<dbReference type="Pfam" id="PF00226">
    <property type="entry name" value="DnaJ"/>
    <property type="match status" value="1"/>
</dbReference>
<dbReference type="Gene3D" id="1.10.287.110">
    <property type="entry name" value="DnaJ domain"/>
    <property type="match status" value="1"/>
</dbReference>
<evidence type="ECO:0000313" key="2">
    <source>
        <dbReference type="EMBL" id="KAL3679701.1"/>
    </source>
</evidence>
<keyword evidence="3" id="KW-1185">Reference proteome</keyword>
<name>A0ABD3GM06_9MARC</name>
<organism evidence="2 3">
    <name type="scientific">Riccia sorocarpa</name>
    <dbReference type="NCBI Taxonomy" id="122646"/>
    <lineage>
        <taxon>Eukaryota</taxon>
        <taxon>Viridiplantae</taxon>
        <taxon>Streptophyta</taxon>
        <taxon>Embryophyta</taxon>
        <taxon>Marchantiophyta</taxon>
        <taxon>Marchantiopsida</taxon>
        <taxon>Marchantiidae</taxon>
        <taxon>Marchantiales</taxon>
        <taxon>Ricciaceae</taxon>
        <taxon>Riccia</taxon>
    </lineage>
</organism>
<evidence type="ECO:0000313" key="3">
    <source>
        <dbReference type="Proteomes" id="UP001633002"/>
    </source>
</evidence>
<dbReference type="InterPro" id="IPR036869">
    <property type="entry name" value="J_dom_sf"/>
</dbReference>
<dbReference type="InterPro" id="IPR050817">
    <property type="entry name" value="DjlA_DnaK_co-chaperone"/>
</dbReference>
<sequence>MAKIAGLNVINGGIGNSLTSSFKGESLPCPIPSRALGFGLDSKHGGRSFSPSSSPNGLSPPRVGVAAAFMTDTDLDCYRILGVSRGASKKEIKMAFRRLAIKFHPDLNKGESNTAKMAQITNAYERALQQLPPLSDDKSSAADEYLEGCLGVGDETWEFWEEWMGWEGAGTYDYSNHIQQ</sequence>
<proteinExistence type="predicted"/>
<reference evidence="2 3" key="1">
    <citation type="submission" date="2024-09" db="EMBL/GenBank/DDBJ databases">
        <title>Chromosome-scale assembly of Riccia sorocarpa.</title>
        <authorList>
            <person name="Paukszto L."/>
        </authorList>
    </citation>
    <scope>NUCLEOTIDE SEQUENCE [LARGE SCALE GENOMIC DNA]</scope>
    <source>
        <strain evidence="2">LP-2024</strain>
        <tissue evidence="2">Aerial parts of the thallus</tissue>
    </source>
</reference>
<dbReference type="AlphaFoldDB" id="A0ABD3GM06"/>
<dbReference type="EMBL" id="JBJQOH010000007">
    <property type="protein sequence ID" value="KAL3679701.1"/>
    <property type="molecule type" value="Genomic_DNA"/>
</dbReference>